<name>A0A240F7E1_9VIRU</name>
<dbReference type="PROSITE" id="PS00447">
    <property type="entry name" value="DNA_POLYMERASE_A"/>
    <property type="match status" value="1"/>
</dbReference>
<evidence type="ECO:0000256" key="3">
    <source>
        <dbReference type="ARBA" id="ARBA00022679"/>
    </source>
</evidence>
<evidence type="ECO:0000256" key="9">
    <source>
        <dbReference type="SAM" id="Coils"/>
    </source>
</evidence>
<dbReference type="InterPro" id="IPR019760">
    <property type="entry name" value="DNA-dir_DNA_pol_A_CS"/>
</dbReference>
<evidence type="ECO:0000313" key="12">
    <source>
        <dbReference type="EMBL" id="AQM32715.1"/>
    </source>
</evidence>
<dbReference type="InterPro" id="IPR002298">
    <property type="entry name" value="DNA_polymerase_A"/>
</dbReference>
<feature type="coiled-coil region" evidence="9">
    <location>
        <begin position="226"/>
        <end position="253"/>
    </location>
</feature>
<dbReference type="GO" id="GO:0003677">
    <property type="term" value="F:DNA binding"/>
    <property type="evidence" value="ECO:0007669"/>
    <property type="project" value="UniProtKB-KW"/>
</dbReference>
<protein>
    <recommendedName>
        <fullName evidence="2">DNA-directed DNA polymerase</fullName>
        <ecNumber evidence="2">2.7.7.7</ecNumber>
    </recommendedName>
</protein>
<dbReference type="GO" id="GO:0008408">
    <property type="term" value="F:3'-5' exonuclease activity"/>
    <property type="evidence" value="ECO:0007669"/>
    <property type="project" value="InterPro"/>
</dbReference>
<evidence type="ECO:0000256" key="1">
    <source>
        <dbReference type="ARBA" id="ARBA00007705"/>
    </source>
</evidence>
<evidence type="ECO:0000259" key="10">
    <source>
        <dbReference type="SMART" id="SM00474"/>
    </source>
</evidence>
<dbReference type="PANTHER" id="PTHR10133:SF27">
    <property type="entry name" value="DNA POLYMERASE NU"/>
    <property type="match status" value="1"/>
</dbReference>
<sequence length="641" mass="72312">MTGMQIPMFQPPTEWVMPDGYPDLSSAKQVAIDLETKDPNLMTMGAGWARGDGHIIGIAVAVDGDQWYFPIRHEFGPNFDPAMTLRWVQDVVSVDRNYIFHNAPYDVGWLLREGVKVHGRIIDTMVIAPLLDENRFSYALNSLGRDYLSDRKSEVHLREAAASFGVNPKSEMYKLPAAHVGAYAEQDAALTLRLWNHFEPLIIQEDIGDIVDLELRITPIIIAMRMQGVNVDLDKAERVKQDLLKREAALVKEVKRITGVEVDIWAAESVAKAFDKLGLPYPKTEKTQAPSFTKGFLVNHDHSVAQMIVQAREYQKARGTFIDAILKHEINGKIHAELHPLRSDDGGTVTGRFSYSNPNLQQIPARHPELGPLIRSLFLPEKDCLWGAFDYSSQEPRIVVHYSKLMGFRGAADFAQQYQADPRTDFHQLAADIVGVPRKQAKDINLGLFYGMGTKKLAASLGLEYEDAQELFATYHAKVPFVRELSDHCIRRASQRGVIRTLLGRRCRFDKWEPTRYGSWKPMTYQDAYAEHGPGIKRAFTYKALNKLIQGSAADQTKAAMVALYEEGIIPMVQVHDELDVSVHSEQQAKQIAEIMETCAQLEVPSVVDAEFGPNWGEAKQTFTEKPWTRGLKHKHTTMME</sequence>
<dbReference type="Gene3D" id="1.10.150.20">
    <property type="entry name" value="5' to 3' exonuclease, C-terminal subdomain"/>
    <property type="match status" value="1"/>
</dbReference>
<gene>
    <name evidence="12" type="primary">POLA</name>
</gene>
<dbReference type="InterPro" id="IPR001098">
    <property type="entry name" value="DNA-dir_DNA_pol_A_palm_dom"/>
</dbReference>
<comment type="catalytic activity">
    <reaction evidence="8">
        <text>DNA(n) + a 2'-deoxyribonucleoside 5'-triphosphate = DNA(n+1) + diphosphate</text>
        <dbReference type="Rhea" id="RHEA:22508"/>
        <dbReference type="Rhea" id="RHEA-COMP:17339"/>
        <dbReference type="Rhea" id="RHEA-COMP:17340"/>
        <dbReference type="ChEBI" id="CHEBI:33019"/>
        <dbReference type="ChEBI" id="CHEBI:61560"/>
        <dbReference type="ChEBI" id="CHEBI:173112"/>
        <dbReference type="EC" id="2.7.7.7"/>
    </reaction>
</comment>
<accession>A0A240F7E1</accession>
<dbReference type="Pfam" id="PF01612">
    <property type="entry name" value="DNA_pol_A_exo1"/>
    <property type="match status" value="1"/>
</dbReference>
<dbReference type="SMART" id="SM00474">
    <property type="entry name" value="35EXOc"/>
    <property type="match status" value="1"/>
</dbReference>
<dbReference type="SMART" id="SM00482">
    <property type="entry name" value="POLAc"/>
    <property type="match status" value="1"/>
</dbReference>
<dbReference type="Pfam" id="PF00476">
    <property type="entry name" value="DNA_pol_A"/>
    <property type="match status" value="1"/>
</dbReference>
<evidence type="ECO:0000256" key="5">
    <source>
        <dbReference type="ARBA" id="ARBA00022705"/>
    </source>
</evidence>
<dbReference type="EMBL" id="KU595549">
    <property type="protein sequence ID" value="AQM32715.1"/>
    <property type="molecule type" value="Genomic_DNA"/>
</dbReference>
<evidence type="ECO:0000259" key="11">
    <source>
        <dbReference type="SMART" id="SM00482"/>
    </source>
</evidence>
<keyword evidence="7" id="KW-0238">DNA-binding</keyword>
<keyword evidence="4" id="KW-0548">Nucleotidyltransferase</keyword>
<dbReference type="SUPFAM" id="SSF53098">
    <property type="entry name" value="Ribonuclease H-like"/>
    <property type="match status" value="1"/>
</dbReference>
<dbReference type="InterPro" id="IPR036397">
    <property type="entry name" value="RNaseH_sf"/>
</dbReference>
<dbReference type="GO" id="GO:0006261">
    <property type="term" value="P:DNA-templated DNA replication"/>
    <property type="evidence" value="ECO:0007669"/>
    <property type="project" value="InterPro"/>
</dbReference>
<dbReference type="PANTHER" id="PTHR10133">
    <property type="entry name" value="DNA POLYMERASE I"/>
    <property type="match status" value="1"/>
</dbReference>
<comment type="similarity">
    <text evidence="1">Belongs to the DNA polymerase type-A family.</text>
</comment>
<keyword evidence="9" id="KW-0175">Coiled coil</keyword>
<dbReference type="InterPro" id="IPR043502">
    <property type="entry name" value="DNA/RNA_pol_sf"/>
</dbReference>
<reference evidence="12" key="1">
    <citation type="journal article" date="2017" name="ISME J.">
        <title>Novel chaperonins are prevalent in the virioplankton and demonstrate links to viral biology and ecology.</title>
        <authorList>
            <person name="Marine R.L."/>
            <person name="Nasko D.J."/>
            <person name="Wray J."/>
            <person name="Polson S.W."/>
            <person name="Wommack K.E."/>
        </authorList>
    </citation>
    <scope>NUCLEOTIDE SEQUENCE</scope>
</reference>
<evidence type="ECO:0000256" key="2">
    <source>
        <dbReference type="ARBA" id="ARBA00012417"/>
    </source>
</evidence>
<keyword evidence="6" id="KW-0239">DNA-directed DNA polymerase</keyword>
<feature type="domain" description="DNA-directed DNA polymerase family A palm" evidence="11">
    <location>
        <begin position="371"/>
        <end position="587"/>
    </location>
</feature>
<evidence type="ECO:0000256" key="8">
    <source>
        <dbReference type="ARBA" id="ARBA00049244"/>
    </source>
</evidence>
<dbReference type="Gene3D" id="3.30.420.10">
    <property type="entry name" value="Ribonuclease H-like superfamily/Ribonuclease H"/>
    <property type="match status" value="1"/>
</dbReference>
<proteinExistence type="inferred from homology"/>
<dbReference type="InterPro" id="IPR012337">
    <property type="entry name" value="RNaseH-like_sf"/>
</dbReference>
<dbReference type="InterPro" id="IPR002562">
    <property type="entry name" value="3'-5'_exonuclease_dom"/>
</dbReference>
<dbReference type="Gene3D" id="1.20.1060.10">
    <property type="entry name" value="Taq DNA Polymerase, Chain T, domain 4"/>
    <property type="match status" value="1"/>
</dbReference>
<dbReference type="GO" id="GO:0003887">
    <property type="term" value="F:DNA-directed DNA polymerase activity"/>
    <property type="evidence" value="ECO:0007669"/>
    <property type="project" value="UniProtKB-KW"/>
</dbReference>
<keyword evidence="5" id="KW-0235">DNA replication</keyword>
<dbReference type="Gene3D" id="3.30.70.370">
    <property type="match status" value="1"/>
</dbReference>
<dbReference type="SUPFAM" id="SSF56672">
    <property type="entry name" value="DNA/RNA polymerases"/>
    <property type="match status" value="1"/>
</dbReference>
<feature type="domain" description="3'-5' exonuclease" evidence="10">
    <location>
        <begin position="18"/>
        <end position="203"/>
    </location>
</feature>
<dbReference type="EC" id="2.7.7.7" evidence="2"/>
<dbReference type="PRINTS" id="PR00868">
    <property type="entry name" value="DNAPOLI"/>
</dbReference>
<keyword evidence="3" id="KW-0808">Transferase</keyword>
<evidence type="ECO:0000256" key="7">
    <source>
        <dbReference type="ARBA" id="ARBA00023125"/>
    </source>
</evidence>
<evidence type="ECO:0000256" key="6">
    <source>
        <dbReference type="ARBA" id="ARBA00022932"/>
    </source>
</evidence>
<dbReference type="GO" id="GO:0006302">
    <property type="term" value="P:double-strand break repair"/>
    <property type="evidence" value="ECO:0007669"/>
    <property type="project" value="TreeGrafter"/>
</dbReference>
<evidence type="ECO:0000256" key="4">
    <source>
        <dbReference type="ARBA" id="ARBA00022695"/>
    </source>
</evidence>
<organism evidence="12">
    <name type="scientific">uncultured virus</name>
    <dbReference type="NCBI Taxonomy" id="340016"/>
    <lineage>
        <taxon>Viruses</taxon>
        <taxon>environmental samples</taxon>
    </lineage>
</organism>